<evidence type="ECO:0000256" key="1">
    <source>
        <dbReference type="SAM" id="Coils"/>
    </source>
</evidence>
<keyword evidence="2" id="KW-0732">Signal</keyword>
<protein>
    <submittedName>
        <fullName evidence="3">Uncharacterized protein</fullName>
    </submittedName>
</protein>
<dbReference type="PROSITE" id="PS51257">
    <property type="entry name" value="PROKAR_LIPOPROTEIN"/>
    <property type="match status" value="1"/>
</dbReference>
<name>A0A0P0I8R2_VIBAL</name>
<keyword evidence="1" id="KW-0175">Coiled coil</keyword>
<feature type="coiled-coil region" evidence="1">
    <location>
        <begin position="139"/>
        <end position="173"/>
    </location>
</feature>
<reference evidence="3" key="1">
    <citation type="journal article" date="2016" name="BMC Microbiol.">
        <title>Comparative genomic analysis of six new-found integrative conjugative elements (ICEs) in Vibrio alginolyticus.</title>
        <authorList>
            <person name="Luo P."/>
            <person name="He X."/>
            <person name="Wang Y."/>
            <person name="Liu Q."/>
            <person name="Hu C."/>
        </authorList>
    </citation>
    <scope>NUCLEOTIDE SEQUENCE</scope>
    <source>
        <strain evidence="3">A056</strain>
    </source>
</reference>
<sequence length="450" mass="52337">MKRPLIALLLFSVSCTLQAGYCTTSNWDKGVDLYKKYENAYNAVIDPHNQQIDIYNEFDFVGHIITSPITDGQLYDSLQKQLQLVQQHQQSLFELQKQIKRTETGLDKARQLWEKLADYCYDEDKYDDYKSGRNNMRMAKETKDKANNIKVSLDRMQKKYQKEIETLKAIQLNEKLKGEALTCNEAWQKTNHVVVDDTRSIFFQNFLVSQHHSDRDHSFTTRPFAISEYFPVSETFPIHPYYDTEKTQLRQIKKVNKQIQAMDKFVYGLSQLETKESEFLHNLSHDDVKQLTYWLSQNADALPSAVTKKIFSGEQKLSDNQITTVKALANRSLSELLAVRHKFDVFIDRDKQNNKRAFIRFNHSCKPGQAWEGIASQVNGQPISLRYECLKSAYSDSTSLYAIPEDAQGMETLVKEFKKKVWVEVELSVDNKPHLTKFWANGFSKAWQSL</sequence>
<feature type="signal peptide" evidence="2">
    <location>
        <begin position="1"/>
        <end position="19"/>
    </location>
</feature>
<gene>
    <name evidence="3" type="ORF">ICEValA056-2_076</name>
</gene>
<proteinExistence type="predicted"/>
<dbReference type="AlphaFoldDB" id="A0A0P0I8R2"/>
<feature type="coiled-coil region" evidence="1">
    <location>
        <begin position="78"/>
        <end position="112"/>
    </location>
</feature>
<dbReference type="RefSeq" id="WP_065274348.1">
    <property type="nucleotide sequence ID" value="NZ_CP016224.1"/>
</dbReference>
<dbReference type="EMBL" id="KR231689">
    <property type="protein sequence ID" value="ALJ83544.1"/>
    <property type="molecule type" value="Genomic_DNA"/>
</dbReference>
<evidence type="ECO:0000313" key="3">
    <source>
        <dbReference type="EMBL" id="ALJ83544.1"/>
    </source>
</evidence>
<accession>A0A0P0I8R2</accession>
<feature type="chain" id="PRO_5006048867" evidence="2">
    <location>
        <begin position="20"/>
        <end position="450"/>
    </location>
</feature>
<evidence type="ECO:0000256" key="2">
    <source>
        <dbReference type="SAM" id="SignalP"/>
    </source>
</evidence>
<organism evidence="3">
    <name type="scientific">Vibrio alginolyticus</name>
    <dbReference type="NCBI Taxonomy" id="663"/>
    <lineage>
        <taxon>Bacteria</taxon>
        <taxon>Pseudomonadati</taxon>
        <taxon>Pseudomonadota</taxon>
        <taxon>Gammaproteobacteria</taxon>
        <taxon>Vibrionales</taxon>
        <taxon>Vibrionaceae</taxon>
        <taxon>Vibrio</taxon>
    </lineage>
</organism>